<feature type="chain" id="PRO_5035441276" evidence="1">
    <location>
        <begin position="19"/>
        <end position="174"/>
    </location>
</feature>
<gene>
    <name evidence="2" type="ORF">B0I35DRAFT_481924</name>
</gene>
<keyword evidence="3" id="KW-1185">Reference proteome</keyword>
<comment type="caution">
    <text evidence="2">The sequence shown here is derived from an EMBL/GenBank/DDBJ whole genome shotgun (WGS) entry which is preliminary data.</text>
</comment>
<evidence type="ECO:0000313" key="3">
    <source>
        <dbReference type="Proteomes" id="UP000813444"/>
    </source>
</evidence>
<dbReference type="Proteomes" id="UP000813444">
    <property type="component" value="Unassembled WGS sequence"/>
</dbReference>
<sequence>MVSFKSVFTLGLVGSAGATCEEVRPGCGEVNIFFTGLPAHHPIVAAIGLNTTMVDVMLRRDAARVIAAGYNLKVVHMGPEIDMSVMEEAMQGQTWHGTGVGYGMRGSQRPDVTIRFEEVLELFRSEASDAPTMFNYNGDTFTWALQRRMPLASDCADSPGIDYGYDVHCDVCAQ</sequence>
<feature type="signal peptide" evidence="1">
    <location>
        <begin position="1"/>
        <end position="18"/>
    </location>
</feature>
<proteinExistence type="predicted"/>
<reference evidence="2" key="1">
    <citation type="journal article" date="2021" name="Nat. Commun.">
        <title>Genetic determinants of endophytism in the Arabidopsis root mycobiome.</title>
        <authorList>
            <person name="Mesny F."/>
            <person name="Miyauchi S."/>
            <person name="Thiergart T."/>
            <person name="Pickel B."/>
            <person name="Atanasova L."/>
            <person name="Karlsson M."/>
            <person name="Huettel B."/>
            <person name="Barry K.W."/>
            <person name="Haridas S."/>
            <person name="Chen C."/>
            <person name="Bauer D."/>
            <person name="Andreopoulos W."/>
            <person name="Pangilinan J."/>
            <person name="LaButti K."/>
            <person name="Riley R."/>
            <person name="Lipzen A."/>
            <person name="Clum A."/>
            <person name="Drula E."/>
            <person name="Henrissat B."/>
            <person name="Kohler A."/>
            <person name="Grigoriev I.V."/>
            <person name="Martin F.M."/>
            <person name="Hacquard S."/>
        </authorList>
    </citation>
    <scope>NUCLEOTIDE SEQUENCE</scope>
    <source>
        <strain evidence="2">MPI-CAGE-CH-0235</strain>
    </source>
</reference>
<dbReference type="EMBL" id="JAGPNK010000012">
    <property type="protein sequence ID" value="KAH7310618.1"/>
    <property type="molecule type" value="Genomic_DNA"/>
</dbReference>
<name>A0A8K0SIN3_9HYPO</name>
<evidence type="ECO:0000313" key="2">
    <source>
        <dbReference type="EMBL" id="KAH7310618.1"/>
    </source>
</evidence>
<protein>
    <submittedName>
        <fullName evidence="2">Uncharacterized protein</fullName>
    </submittedName>
</protein>
<organism evidence="2 3">
    <name type="scientific">Stachybotrys elegans</name>
    <dbReference type="NCBI Taxonomy" id="80388"/>
    <lineage>
        <taxon>Eukaryota</taxon>
        <taxon>Fungi</taxon>
        <taxon>Dikarya</taxon>
        <taxon>Ascomycota</taxon>
        <taxon>Pezizomycotina</taxon>
        <taxon>Sordariomycetes</taxon>
        <taxon>Hypocreomycetidae</taxon>
        <taxon>Hypocreales</taxon>
        <taxon>Stachybotryaceae</taxon>
        <taxon>Stachybotrys</taxon>
    </lineage>
</organism>
<keyword evidence="1" id="KW-0732">Signal</keyword>
<accession>A0A8K0SIN3</accession>
<dbReference type="AlphaFoldDB" id="A0A8K0SIN3"/>
<dbReference type="OrthoDB" id="2943660at2759"/>
<evidence type="ECO:0000256" key="1">
    <source>
        <dbReference type="SAM" id="SignalP"/>
    </source>
</evidence>